<dbReference type="EMBL" id="CP000561">
    <property type="protein sequence ID" value="ABO08741.1"/>
    <property type="molecule type" value="Genomic_DNA"/>
</dbReference>
<organism evidence="1 2">
    <name type="scientific">Pyrobaculum calidifontis (strain DSM 21063 / JCM 11548 / VA1)</name>
    <dbReference type="NCBI Taxonomy" id="410359"/>
    <lineage>
        <taxon>Archaea</taxon>
        <taxon>Thermoproteota</taxon>
        <taxon>Thermoprotei</taxon>
        <taxon>Thermoproteales</taxon>
        <taxon>Thermoproteaceae</taxon>
        <taxon>Pyrobaculum</taxon>
    </lineage>
</organism>
<reference evidence="1" key="1">
    <citation type="submission" date="2007-02" db="EMBL/GenBank/DDBJ databases">
        <title>Complete sequence of Pyrobaculum calidifontis JCM 11548.</title>
        <authorList>
            <consortium name="US DOE Joint Genome Institute"/>
            <person name="Copeland A."/>
            <person name="Lucas S."/>
            <person name="Lapidus A."/>
            <person name="Barry K."/>
            <person name="Glavina del Rio T."/>
            <person name="Dalin E."/>
            <person name="Tice H."/>
            <person name="Pitluck S."/>
            <person name="Chain P."/>
            <person name="Malfatti S."/>
            <person name="Shin M."/>
            <person name="Vergez L."/>
            <person name="Schmutz J."/>
            <person name="Larimer F."/>
            <person name="Land M."/>
            <person name="Hauser L."/>
            <person name="Kyrpides N."/>
            <person name="Mikhailova N."/>
            <person name="Cozen A.E."/>
            <person name="Fitz-Gibbon S.T."/>
            <person name="House C.H."/>
            <person name="Saltikov C."/>
            <person name="Lowe T.M."/>
            <person name="Richardson P."/>
        </authorList>
    </citation>
    <scope>NUCLEOTIDE SEQUENCE [LARGE SCALE GENOMIC DNA]</scope>
    <source>
        <strain evidence="1">JCM 11548</strain>
    </source>
</reference>
<dbReference type="RefSeq" id="WP_011849999.1">
    <property type="nucleotide sequence ID" value="NC_009073.1"/>
</dbReference>
<sequence>MIVLTELYNALPVEGGCVRLVGGWPHLTEGSCAGRYLVVERGRGVRASSAAVGGGPLVFFVAAGGPPMRFVLSEGAVRAVGDGLELFSGFVKRGLWRELEPAFFAAVARYGARCSYCTAYMEVAGRASPARRAGLIVSVGTAGGVRRVVVVSAPGHSEDFKRAVLEAYRSARAIYAFGLGVPVDVALDVYMPPRARPTAEVAPLLPIPAARPLA</sequence>
<dbReference type="eggNOG" id="arCOG05625">
    <property type="taxonomic scope" value="Archaea"/>
</dbReference>
<evidence type="ECO:0000313" key="2">
    <source>
        <dbReference type="Proteomes" id="UP000001431"/>
    </source>
</evidence>
<dbReference type="HOGENOM" id="CLU_1269972_0_0_2"/>
<evidence type="ECO:0000313" key="1">
    <source>
        <dbReference type="EMBL" id="ABO08741.1"/>
    </source>
</evidence>
<dbReference type="Proteomes" id="UP000001431">
    <property type="component" value="Chromosome"/>
</dbReference>
<dbReference type="KEGG" id="pcl:Pcal_1317"/>
<gene>
    <name evidence="1" type="ordered locus">Pcal_1317</name>
</gene>
<accession>A3MVS4</accession>
<dbReference type="GeneID" id="4909951"/>
<keyword evidence="2" id="KW-1185">Reference proteome</keyword>
<protein>
    <submittedName>
        <fullName evidence="1">Uncharacterized protein</fullName>
    </submittedName>
</protein>
<proteinExistence type="predicted"/>
<dbReference type="AlphaFoldDB" id="A3MVS4"/>
<name>A3MVS4_PYRCJ</name>